<evidence type="ECO:0000256" key="1">
    <source>
        <dbReference type="SAM" id="MobiDB-lite"/>
    </source>
</evidence>
<evidence type="ECO:0000313" key="3">
    <source>
        <dbReference type="EMBL" id="MFB9629390.1"/>
    </source>
</evidence>
<dbReference type="EMBL" id="JBHMBW010000056">
    <property type="protein sequence ID" value="MFB9629390.1"/>
    <property type="molecule type" value="Genomic_DNA"/>
</dbReference>
<feature type="compositionally biased region" description="Basic and acidic residues" evidence="1">
    <location>
        <begin position="152"/>
        <end position="161"/>
    </location>
</feature>
<proteinExistence type="predicted"/>
<protein>
    <recommendedName>
        <fullName evidence="2">Tetracyclin repressor-like C-terminal domain-containing protein</fullName>
    </recommendedName>
</protein>
<evidence type="ECO:0000313" key="4">
    <source>
        <dbReference type="Proteomes" id="UP001589532"/>
    </source>
</evidence>
<sequence length="161" mass="17227">MHPSHGADGVQDGPVGERGSTRVLPPRPIPRGEIGATLVEVFLDRWEGDETLQILLRVGSTNQAVAERMRSIFTAQLIPVASALTSNSLEAAKRASLASSQILGVALCRFVLAFPPMMKMSSSPGWGRPSSVIWSAHSSLVDDASGPRGQVRLRDSRDEIA</sequence>
<comment type="caution">
    <text evidence="3">The sequence shown here is derived from an EMBL/GenBank/DDBJ whole genome shotgun (WGS) entry which is preliminary data.</text>
</comment>
<dbReference type="RefSeq" id="WP_378521025.1">
    <property type="nucleotide sequence ID" value="NZ_BAAAXV010000001.1"/>
</dbReference>
<feature type="domain" description="Tetracyclin repressor-like C-terminal" evidence="2">
    <location>
        <begin position="33"/>
        <end position="121"/>
    </location>
</feature>
<organism evidence="3 4">
    <name type="scientific">Nonomuraea helvata</name>
    <dbReference type="NCBI Taxonomy" id="37484"/>
    <lineage>
        <taxon>Bacteria</taxon>
        <taxon>Bacillati</taxon>
        <taxon>Actinomycetota</taxon>
        <taxon>Actinomycetes</taxon>
        <taxon>Streptosporangiales</taxon>
        <taxon>Streptosporangiaceae</taxon>
        <taxon>Nonomuraea</taxon>
    </lineage>
</organism>
<reference evidence="3 4" key="1">
    <citation type="submission" date="2024-09" db="EMBL/GenBank/DDBJ databases">
        <authorList>
            <person name="Sun Q."/>
            <person name="Mori K."/>
        </authorList>
    </citation>
    <scope>NUCLEOTIDE SEQUENCE [LARGE SCALE GENOMIC DNA]</scope>
    <source>
        <strain evidence="3 4">JCM 3143</strain>
    </source>
</reference>
<dbReference type="Pfam" id="PF17920">
    <property type="entry name" value="TetR_C_16"/>
    <property type="match status" value="1"/>
</dbReference>
<feature type="region of interest" description="Disordered" evidence="1">
    <location>
        <begin position="1"/>
        <end position="29"/>
    </location>
</feature>
<evidence type="ECO:0000259" key="2">
    <source>
        <dbReference type="Pfam" id="PF17920"/>
    </source>
</evidence>
<dbReference type="InterPro" id="IPR041678">
    <property type="entry name" value="TetR_C_16"/>
</dbReference>
<keyword evidence="4" id="KW-1185">Reference proteome</keyword>
<feature type="region of interest" description="Disordered" evidence="1">
    <location>
        <begin position="141"/>
        <end position="161"/>
    </location>
</feature>
<dbReference type="Proteomes" id="UP001589532">
    <property type="component" value="Unassembled WGS sequence"/>
</dbReference>
<dbReference type="Gene3D" id="1.10.357.10">
    <property type="entry name" value="Tetracycline Repressor, domain 2"/>
    <property type="match status" value="1"/>
</dbReference>
<gene>
    <name evidence="3" type="ORF">ACFFSA_40490</name>
</gene>
<name>A0ABV5SCJ8_9ACTN</name>
<accession>A0ABV5SCJ8</accession>
<dbReference type="SUPFAM" id="SSF48498">
    <property type="entry name" value="Tetracyclin repressor-like, C-terminal domain"/>
    <property type="match status" value="1"/>
</dbReference>
<dbReference type="InterPro" id="IPR036271">
    <property type="entry name" value="Tet_transcr_reg_TetR-rel_C_sf"/>
</dbReference>